<dbReference type="InterPro" id="IPR028082">
    <property type="entry name" value="Peripla_BP_I"/>
</dbReference>
<proteinExistence type="inferred from homology"/>
<evidence type="ECO:0000256" key="6">
    <source>
        <dbReference type="ARBA" id="ARBA00023288"/>
    </source>
</evidence>
<dbReference type="Pfam" id="PF02608">
    <property type="entry name" value="Bmp"/>
    <property type="match status" value="1"/>
</dbReference>
<sequence length="359" mass="37918">MNKKQIGLLVGLIGITAITGACGNKEKAQGSVNASEKNESIVMVTDTNGVDDRSFNQSAWEGMTAWGKENHLKKGVGGYDYIQSSNASEFTTNIDQALTGKFGTIFGVGFLIRDAIDTAAGANSSQQFAIIDSVIDGKKNVASATFKDHEVAYLAGVAAAYTTTTNKIGFIGGEEGPVLDRFEAGYTQGIKDTAKKLNKSITIDVKYAASFGDPAKGKAIAANMYQDNADIIYAAAGGTGAGVFQEAKAQNESNGDKKVWVIGADKDQQTDGKYKMKDGTEGNFTLTSSIKEVGEAIKDIADQAKAGKFPGGKHLTYGLKDGGVSLVKGNMSEDAYKAVNEAKQNIIDEKINIKEKPSK</sequence>
<dbReference type="OrthoDB" id="9784230at2"/>
<dbReference type="PANTHER" id="PTHR34296:SF2">
    <property type="entry name" value="ABC TRANSPORTER GUANOSINE-BINDING PROTEIN NUPN"/>
    <property type="match status" value="1"/>
</dbReference>
<keyword evidence="4" id="KW-0732">Signal</keyword>
<protein>
    <submittedName>
        <fullName evidence="8">BMP family ABC transporter substrate-binding protein</fullName>
    </submittedName>
</protein>
<gene>
    <name evidence="8" type="ORF">CBF37_06960</name>
</gene>
<evidence type="ECO:0000313" key="8">
    <source>
        <dbReference type="EMBL" id="RST98780.1"/>
    </source>
</evidence>
<dbReference type="GO" id="GO:0005886">
    <property type="term" value="C:plasma membrane"/>
    <property type="evidence" value="ECO:0007669"/>
    <property type="project" value="UniProtKB-SubCell"/>
</dbReference>
<organism evidence="8 9">
    <name type="scientific">Vagococcus vulneris</name>
    <dbReference type="NCBI Taxonomy" id="1977869"/>
    <lineage>
        <taxon>Bacteria</taxon>
        <taxon>Bacillati</taxon>
        <taxon>Bacillota</taxon>
        <taxon>Bacilli</taxon>
        <taxon>Lactobacillales</taxon>
        <taxon>Enterococcaceae</taxon>
        <taxon>Vagococcus</taxon>
    </lineage>
</organism>
<dbReference type="AlphaFoldDB" id="A0A429ZXZ3"/>
<evidence type="ECO:0000313" key="9">
    <source>
        <dbReference type="Proteomes" id="UP000287857"/>
    </source>
</evidence>
<accession>A0A429ZXZ3</accession>
<keyword evidence="6" id="KW-0449">Lipoprotein</keyword>
<dbReference type="Proteomes" id="UP000287857">
    <property type="component" value="Unassembled WGS sequence"/>
</dbReference>
<dbReference type="SUPFAM" id="SSF53822">
    <property type="entry name" value="Periplasmic binding protein-like I"/>
    <property type="match status" value="1"/>
</dbReference>
<comment type="caution">
    <text evidence="8">The sequence shown here is derived from an EMBL/GenBank/DDBJ whole genome shotgun (WGS) entry which is preliminary data.</text>
</comment>
<feature type="domain" description="ABC transporter substrate-binding protein PnrA-like" evidence="7">
    <location>
        <begin position="42"/>
        <end position="355"/>
    </location>
</feature>
<keyword evidence="3" id="KW-1003">Cell membrane</keyword>
<dbReference type="Gene3D" id="3.40.50.2300">
    <property type="match status" value="2"/>
</dbReference>
<reference evidence="8 9" key="1">
    <citation type="submission" date="2017-05" db="EMBL/GenBank/DDBJ databases">
        <title>Vagococcus spp. assemblies.</title>
        <authorList>
            <person name="Gulvik C.A."/>
        </authorList>
    </citation>
    <scope>NUCLEOTIDE SEQUENCE [LARGE SCALE GENOMIC DNA]</scope>
    <source>
        <strain evidence="8 9">SS1995</strain>
    </source>
</reference>
<evidence type="ECO:0000256" key="4">
    <source>
        <dbReference type="ARBA" id="ARBA00022729"/>
    </source>
</evidence>
<evidence type="ECO:0000256" key="2">
    <source>
        <dbReference type="ARBA" id="ARBA00008610"/>
    </source>
</evidence>
<evidence type="ECO:0000259" key="7">
    <source>
        <dbReference type="Pfam" id="PF02608"/>
    </source>
</evidence>
<name>A0A429ZXZ3_9ENTE</name>
<keyword evidence="9" id="KW-1185">Reference proteome</keyword>
<dbReference type="InterPro" id="IPR050957">
    <property type="entry name" value="BMP_lipoprotein"/>
</dbReference>
<dbReference type="PANTHER" id="PTHR34296">
    <property type="entry name" value="TRANSCRIPTIONAL ACTIVATOR PROTEIN MED"/>
    <property type="match status" value="1"/>
</dbReference>
<evidence type="ECO:0000256" key="5">
    <source>
        <dbReference type="ARBA" id="ARBA00023136"/>
    </source>
</evidence>
<evidence type="ECO:0000256" key="1">
    <source>
        <dbReference type="ARBA" id="ARBA00004193"/>
    </source>
</evidence>
<dbReference type="CDD" id="cd06354">
    <property type="entry name" value="PBP1_PrnA-like"/>
    <property type="match status" value="1"/>
</dbReference>
<dbReference type="EMBL" id="NGJS01000008">
    <property type="protein sequence ID" value="RST98780.1"/>
    <property type="molecule type" value="Genomic_DNA"/>
</dbReference>
<dbReference type="InterPro" id="IPR003760">
    <property type="entry name" value="PnrA-like"/>
</dbReference>
<keyword evidence="5" id="KW-0472">Membrane</keyword>
<comment type="similarity">
    <text evidence="2">Belongs to the BMP lipoprotein family.</text>
</comment>
<comment type="subcellular location">
    <subcellularLocation>
        <location evidence="1">Cell membrane</location>
        <topology evidence="1">Lipid-anchor</topology>
    </subcellularLocation>
</comment>
<dbReference type="RefSeq" id="WP_125984036.1">
    <property type="nucleotide sequence ID" value="NZ_NGJS01000008.1"/>
</dbReference>
<evidence type="ECO:0000256" key="3">
    <source>
        <dbReference type="ARBA" id="ARBA00022475"/>
    </source>
</evidence>
<dbReference type="PROSITE" id="PS51257">
    <property type="entry name" value="PROKAR_LIPOPROTEIN"/>
    <property type="match status" value="1"/>
</dbReference>